<dbReference type="Proteomes" id="UP000178046">
    <property type="component" value="Unassembled WGS sequence"/>
</dbReference>
<reference evidence="1 2" key="1">
    <citation type="journal article" date="2016" name="Nat. Commun.">
        <title>Thousands of microbial genomes shed light on interconnected biogeochemical processes in an aquifer system.</title>
        <authorList>
            <person name="Anantharaman K."/>
            <person name="Brown C.T."/>
            <person name="Hug L.A."/>
            <person name="Sharon I."/>
            <person name="Castelle C.J."/>
            <person name="Probst A.J."/>
            <person name="Thomas B.C."/>
            <person name="Singh A."/>
            <person name="Wilkins M.J."/>
            <person name="Karaoz U."/>
            <person name="Brodie E.L."/>
            <person name="Williams K.H."/>
            <person name="Hubbard S.S."/>
            <person name="Banfield J.F."/>
        </authorList>
    </citation>
    <scope>NUCLEOTIDE SEQUENCE [LARGE SCALE GENOMIC DNA]</scope>
</reference>
<dbReference type="AlphaFoldDB" id="A0A1F5X4B7"/>
<comment type="caution">
    <text evidence="1">The sequence shown here is derived from an EMBL/GenBank/DDBJ whole genome shotgun (WGS) entry which is preliminary data.</text>
</comment>
<sequence>MGYTIFMIYVAAKNSVRPRKNTAEGGCGPLRRRFSEARGNSAAPEQKIEASPAALLVKAKHHRKILFSLGEKEIRRAQD</sequence>
<evidence type="ECO:0000313" key="1">
    <source>
        <dbReference type="EMBL" id="OGF82730.1"/>
    </source>
</evidence>
<name>A0A1F5X4B7_9BACT</name>
<accession>A0A1F5X4B7</accession>
<protein>
    <submittedName>
        <fullName evidence="1">Uncharacterized protein</fullName>
    </submittedName>
</protein>
<proteinExistence type="predicted"/>
<organism evidence="1 2">
    <name type="scientific">Candidatus Giovannonibacteria bacterium RIFCSPLOWO2_01_FULL_44_16</name>
    <dbReference type="NCBI Taxonomy" id="1798348"/>
    <lineage>
        <taxon>Bacteria</taxon>
        <taxon>Candidatus Giovannoniibacteriota</taxon>
    </lineage>
</organism>
<evidence type="ECO:0000313" key="2">
    <source>
        <dbReference type="Proteomes" id="UP000178046"/>
    </source>
</evidence>
<gene>
    <name evidence="1" type="ORF">A2924_01660</name>
</gene>
<dbReference type="EMBL" id="MFIA01000019">
    <property type="protein sequence ID" value="OGF82730.1"/>
    <property type="molecule type" value="Genomic_DNA"/>
</dbReference>